<organism evidence="1 2">
    <name type="scientific">Melastoma candidum</name>
    <dbReference type="NCBI Taxonomy" id="119954"/>
    <lineage>
        <taxon>Eukaryota</taxon>
        <taxon>Viridiplantae</taxon>
        <taxon>Streptophyta</taxon>
        <taxon>Embryophyta</taxon>
        <taxon>Tracheophyta</taxon>
        <taxon>Spermatophyta</taxon>
        <taxon>Magnoliopsida</taxon>
        <taxon>eudicotyledons</taxon>
        <taxon>Gunneridae</taxon>
        <taxon>Pentapetalae</taxon>
        <taxon>rosids</taxon>
        <taxon>malvids</taxon>
        <taxon>Myrtales</taxon>
        <taxon>Melastomataceae</taxon>
        <taxon>Melastomatoideae</taxon>
        <taxon>Melastomateae</taxon>
        <taxon>Melastoma</taxon>
    </lineage>
</organism>
<dbReference type="Proteomes" id="UP001057402">
    <property type="component" value="Chromosome 6"/>
</dbReference>
<proteinExistence type="predicted"/>
<evidence type="ECO:0000313" key="1">
    <source>
        <dbReference type="EMBL" id="KAI4364460.1"/>
    </source>
</evidence>
<dbReference type="EMBL" id="CM042885">
    <property type="protein sequence ID" value="KAI4364460.1"/>
    <property type="molecule type" value="Genomic_DNA"/>
</dbReference>
<evidence type="ECO:0000313" key="2">
    <source>
        <dbReference type="Proteomes" id="UP001057402"/>
    </source>
</evidence>
<sequence>MSRSPSELARIGQQGFNLIDKHYGCRRYGAPPPPLLPIKEPSNILPWQQNLVYSPVEAPLVTEKVPALPQHLLYHNPGYPVTYYYKPEVPPNRHAAQMEGDAMENCKIIPMYKVSYATEYVTEYRWSN</sequence>
<accession>A0ACB9QGB4</accession>
<reference evidence="2" key="1">
    <citation type="journal article" date="2023" name="Front. Plant Sci.">
        <title>Chromosomal-level genome assembly of Melastoma candidum provides insights into trichome evolution.</title>
        <authorList>
            <person name="Zhong Y."/>
            <person name="Wu W."/>
            <person name="Sun C."/>
            <person name="Zou P."/>
            <person name="Liu Y."/>
            <person name="Dai S."/>
            <person name="Zhou R."/>
        </authorList>
    </citation>
    <scope>NUCLEOTIDE SEQUENCE [LARGE SCALE GENOMIC DNA]</scope>
</reference>
<keyword evidence="2" id="KW-1185">Reference proteome</keyword>
<comment type="caution">
    <text evidence="1">The sequence shown here is derived from an EMBL/GenBank/DDBJ whole genome shotgun (WGS) entry which is preliminary data.</text>
</comment>
<protein>
    <submittedName>
        <fullName evidence="1">Uncharacterized protein</fullName>
    </submittedName>
</protein>
<name>A0ACB9QGB4_9MYRT</name>
<gene>
    <name evidence="1" type="ORF">MLD38_020549</name>
</gene>